<evidence type="ECO:0000313" key="2">
    <source>
        <dbReference type="EMBL" id="ORY44593.1"/>
    </source>
</evidence>
<dbReference type="AlphaFoldDB" id="A0A1Y2CC32"/>
<dbReference type="EMBL" id="MCOG01000113">
    <property type="protein sequence ID" value="ORY44593.1"/>
    <property type="molecule type" value="Genomic_DNA"/>
</dbReference>
<keyword evidence="1" id="KW-0732">Signal</keyword>
<organism evidence="2 3">
    <name type="scientific">Neocallimastix californiae</name>
    <dbReference type="NCBI Taxonomy" id="1754190"/>
    <lineage>
        <taxon>Eukaryota</taxon>
        <taxon>Fungi</taxon>
        <taxon>Fungi incertae sedis</taxon>
        <taxon>Chytridiomycota</taxon>
        <taxon>Chytridiomycota incertae sedis</taxon>
        <taxon>Neocallimastigomycetes</taxon>
        <taxon>Neocallimastigales</taxon>
        <taxon>Neocallimastigaceae</taxon>
        <taxon>Neocallimastix</taxon>
    </lineage>
</organism>
<comment type="caution">
    <text evidence="2">The sequence shown here is derived from an EMBL/GenBank/DDBJ whole genome shotgun (WGS) entry which is preliminary data.</text>
</comment>
<dbReference type="Proteomes" id="UP000193920">
    <property type="component" value="Unassembled WGS sequence"/>
</dbReference>
<reference evidence="2 3" key="1">
    <citation type="submission" date="2016-08" db="EMBL/GenBank/DDBJ databases">
        <title>A Parts List for Fungal Cellulosomes Revealed by Comparative Genomics.</title>
        <authorList>
            <consortium name="DOE Joint Genome Institute"/>
            <person name="Haitjema C.H."/>
            <person name="Gilmore S.P."/>
            <person name="Henske J.K."/>
            <person name="Solomon K.V."/>
            <person name="De Groot R."/>
            <person name="Kuo A."/>
            <person name="Mondo S.J."/>
            <person name="Salamov A.A."/>
            <person name="Labutti K."/>
            <person name="Zhao Z."/>
            <person name="Chiniquy J."/>
            <person name="Barry K."/>
            <person name="Brewer H.M."/>
            <person name="Purvine S.O."/>
            <person name="Wright A.T."/>
            <person name="Boxma B."/>
            <person name="Van Alen T."/>
            <person name="Hackstein J.H."/>
            <person name="Baker S.E."/>
            <person name="Grigoriev I.V."/>
            <person name="O'Malley M.A."/>
        </authorList>
    </citation>
    <scope>NUCLEOTIDE SEQUENCE [LARGE SCALE GENOMIC DNA]</scope>
    <source>
        <strain evidence="2 3">G1</strain>
    </source>
</reference>
<proteinExistence type="predicted"/>
<keyword evidence="3" id="KW-1185">Reference proteome</keyword>
<evidence type="ECO:0000256" key="1">
    <source>
        <dbReference type="SAM" id="SignalP"/>
    </source>
</evidence>
<protein>
    <recommendedName>
        <fullName evidence="4">L domain-like protein</fullName>
    </recommendedName>
</protein>
<gene>
    <name evidence="2" type="ORF">LY90DRAFT_509609</name>
</gene>
<accession>A0A1Y2CC32</accession>
<feature type="signal peptide" evidence="1">
    <location>
        <begin position="1"/>
        <end position="20"/>
    </location>
</feature>
<evidence type="ECO:0008006" key="4">
    <source>
        <dbReference type="Google" id="ProtNLM"/>
    </source>
</evidence>
<feature type="chain" id="PRO_5012169245" description="L domain-like protein" evidence="1">
    <location>
        <begin position="21"/>
        <end position="145"/>
    </location>
</feature>
<name>A0A1Y2CC32_9FUNG</name>
<sequence length="145" mass="16975">MILNIKLLLSLLLFISVVYSKISPFEYNEISEDEDENIESDCLDIKSISEDIRCYKNDKGEVAKIEVRPESFNEKLLNYKTITNIALNYHGYEEFRIYNIYEDLPIDKNYISRLPKTLEELSLSHIDLKQYNIDEIASLSNLKAL</sequence>
<evidence type="ECO:0000313" key="3">
    <source>
        <dbReference type="Proteomes" id="UP000193920"/>
    </source>
</evidence>